<dbReference type="InterPro" id="IPR036390">
    <property type="entry name" value="WH_DNA-bd_sf"/>
</dbReference>
<dbReference type="PROSITE" id="PS50961">
    <property type="entry name" value="HTH_LA"/>
    <property type="match status" value="1"/>
</dbReference>
<dbReference type="GO" id="GO:0005829">
    <property type="term" value="C:cytosol"/>
    <property type="evidence" value="ECO:0007669"/>
    <property type="project" value="TreeGrafter"/>
</dbReference>
<gene>
    <name evidence="5" type="ORF">ACRE_033710</name>
</gene>
<dbReference type="GO" id="GO:0003723">
    <property type="term" value="F:RNA binding"/>
    <property type="evidence" value="ECO:0007669"/>
    <property type="project" value="UniProtKB-UniRule"/>
</dbReference>
<feature type="compositionally biased region" description="Basic and acidic residues" evidence="3">
    <location>
        <begin position="276"/>
        <end position="290"/>
    </location>
</feature>
<dbReference type="InterPro" id="IPR045180">
    <property type="entry name" value="La_dom_prot"/>
</dbReference>
<dbReference type="SMART" id="SM00715">
    <property type="entry name" value="LA"/>
    <property type="match status" value="1"/>
</dbReference>
<keyword evidence="1 2" id="KW-0694">RNA-binding</keyword>
<feature type="compositionally biased region" description="Basic and acidic residues" evidence="3">
    <location>
        <begin position="397"/>
        <end position="413"/>
    </location>
</feature>
<sequence>MATASTFSYAQAAKGQGTSTQTSTSSQNSQSENGAAAPAADKSAEPQTNATETSPQYTKPDAPSAISEKQDIESVSARGGGESRPESVQDRRPESRRDDDAGRLDRPWRRNDKGTRSSSTTTRSAEEQDSRRPRKGKKGRSSEKQSAEGSSVTTDQDQKEEPEAPKIQLAEAPIPAVNIWQQRKQSQQSKVVTEPATNGTSEHAHKEQAEVKPASNSTASPVIVNGGGKAYQKATDKPERNGSRGNRTAGRETREAKPEVPPPVDDAASWPTPETAIKEEKKKPADKPEPIENSQQESAPAKPRHKKEWRTYDYVPSVAFETPLAPMRGSKPRGGAKGASGSRSVAGAQNGEKTAATAPTKNESRDRHREASNGTTRTTSLPPVNKRASIDGSNARGEQKKPAHHAGAEKVKDAAAGQGVSRIRSGKQSSQHMLKPSQDQQQHHHHHSAREGRTERGRGGYRGRGGHHTLNSHSQHQHTAPSMNAPAFQPNGSLPLRQGPHSSPPRQGHGQVYMPASQRGGRGGRNGGNNYQRMSLPNASSRLPPVQTQFAPFEYPVGPMTAMPFSQQQQQQQQQQPYWDDGFMKLVNALRDQIEYYFSFNALLGDTYMREHMDSQGFVHLTLVAGFNRLKSISTDLSLVRRACEESNEIDYVVGEDSVERLRPRKDWAKLVLDWDKRREPGKSHGPMQLTWKSRHYFFNLQFNGMPPSPYGMMASPPAYTPQGYYPGFSGESHGLNGFVNGYGGASQLSADVPDFAPSLPVAESGNLVDGHAPVAAVNGMTNGDHSQDAGQS</sequence>
<dbReference type="InterPro" id="IPR006630">
    <property type="entry name" value="La_HTH"/>
</dbReference>
<evidence type="ECO:0000256" key="3">
    <source>
        <dbReference type="SAM" id="MobiDB-lite"/>
    </source>
</evidence>
<evidence type="ECO:0000256" key="1">
    <source>
        <dbReference type="ARBA" id="ARBA00022884"/>
    </source>
</evidence>
<comment type="caution">
    <text evidence="5">The sequence shown here is derived from an EMBL/GenBank/DDBJ whole genome shotgun (WGS) entry which is preliminary data.</text>
</comment>
<organism evidence="5 6">
    <name type="scientific">Hapsidospora chrysogenum (strain ATCC 11550 / CBS 779.69 / DSM 880 / IAM 14645 / JCM 23072 / IMI 49137)</name>
    <name type="common">Acremonium chrysogenum</name>
    <dbReference type="NCBI Taxonomy" id="857340"/>
    <lineage>
        <taxon>Eukaryota</taxon>
        <taxon>Fungi</taxon>
        <taxon>Dikarya</taxon>
        <taxon>Ascomycota</taxon>
        <taxon>Pezizomycotina</taxon>
        <taxon>Sordariomycetes</taxon>
        <taxon>Hypocreomycetidae</taxon>
        <taxon>Hypocreales</taxon>
        <taxon>Bionectriaceae</taxon>
        <taxon>Hapsidospora</taxon>
    </lineage>
</organism>
<keyword evidence="6" id="KW-1185">Reference proteome</keyword>
<dbReference type="AlphaFoldDB" id="A0A086T8U5"/>
<feature type="compositionally biased region" description="Low complexity" evidence="3">
    <location>
        <begin position="15"/>
        <end position="40"/>
    </location>
</feature>
<dbReference type="Gene3D" id="1.10.10.10">
    <property type="entry name" value="Winged helix-like DNA-binding domain superfamily/Winged helix DNA-binding domain"/>
    <property type="match status" value="1"/>
</dbReference>
<feature type="compositionally biased region" description="Polar residues" evidence="3">
    <location>
        <begin position="372"/>
        <end position="382"/>
    </location>
</feature>
<name>A0A086T8U5_HAPC1</name>
<feature type="region of interest" description="Disordered" evidence="3">
    <location>
        <begin position="1"/>
        <end position="543"/>
    </location>
</feature>
<feature type="compositionally biased region" description="Low complexity" evidence="3">
    <location>
        <begin position="339"/>
        <end position="348"/>
    </location>
</feature>
<dbReference type="EMBL" id="JPKY01000027">
    <property type="protein sequence ID" value="KFH45777.1"/>
    <property type="molecule type" value="Genomic_DNA"/>
</dbReference>
<dbReference type="OrthoDB" id="340227at2759"/>
<feature type="compositionally biased region" description="Basic and acidic residues" evidence="3">
    <location>
        <begin position="249"/>
        <end position="258"/>
    </location>
</feature>
<dbReference type="HOGENOM" id="CLU_005100_1_0_1"/>
<feature type="domain" description="HTH La-type RNA-binding" evidence="4">
    <location>
        <begin position="580"/>
        <end position="669"/>
    </location>
</feature>
<dbReference type="GO" id="GO:0045727">
    <property type="term" value="P:positive regulation of translation"/>
    <property type="evidence" value="ECO:0007669"/>
    <property type="project" value="TreeGrafter"/>
</dbReference>
<feature type="compositionally biased region" description="Polar residues" evidence="3">
    <location>
        <begin position="469"/>
        <end position="482"/>
    </location>
</feature>
<feature type="compositionally biased region" description="Basic and acidic residues" evidence="3">
    <location>
        <begin position="449"/>
        <end position="458"/>
    </location>
</feature>
<evidence type="ECO:0000259" key="4">
    <source>
        <dbReference type="PROSITE" id="PS50961"/>
    </source>
</evidence>
<dbReference type="PANTHER" id="PTHR22792">
    <property type="entry name" value="LUPUS LA PROTEIN-RELATED"/>
    <property type="match status" value="1"/>
</dbReference>
<dbReference type="Proteomes" id="UP000029964">
    <property type="component" value="Unassembled WGS sequence"/>
</dbReference>
<feature type="compositionally biased region" description="Basic and acidic residues" evidence="3">
    <location>
        <begin position="81"/>
        <end position="115"/>
    </location>
</feature>
<evidence type="ECO:0000313" key="6">
    <source>
        <dbReference type="Proteomes" id="UP000029964"/>
    </source>
</evidence>
<reference evidence="6" key="1">
    <citation type="journal article" date="2014" name="Genome Announc.">
        <title>Genome sequence and annotation of Acremonium chrysogenum, producer of the beta-lactam antibiotic cephalosporin C.</title>
        <authorList>
            <person name="Terfehr D."/>
            <person name="Dahlmann T.A."/>
            <person name="Specht T."/>
            <person name="Zadra I."/>
            <person name="Kuernsteiner H."/>
            <person name="Kueck U."/>
        </authorList>
    </citation>
    <scope>NUCLEOTIDE SEQUENCE [LARGE SCALE GENOMIC DNA]</scope>
    <source>
        <strain evidence="6">ATCC 11550 / CBS 779.69 / DSM 880 / IAM 14645 / JCM 23072 / IMI 49137</strain>
    </source>
</reference>
<dbReference type="CDD" id="cd07323">
    <property type="entry name" value="LAM"/>
    <property type="match status" value="1"/>
</dbReference>
<dbReference type="SUPFAM" id="SSF46785">
    <property type="entry name" value="Winged helix' DNA-binding domain"/>
    <property type="match status" value="1"/>
</dbReference>
<dbReference type="PANTHER" id="PTHR22792:SF132">
    <property type="entry name" value="LA-RELATED PROTEIN 1"/>
    <property type="match status" value="1"/>
</dbReference>
<accession>A0A086T8U5</accession>
<feature type="compositionally biased region" description="Low complexity" evidence="3">
    <location>
        <begin position="181"/>
        <end position="192"/>
    </location>
</feature>
<proteinExistence type="predicted"/>
<evidence type="ECO:0000256" key="2">
    <source>
        <dbReference type="PROSITE-ProRule" id="PRU00332"/>
    </source>
</evidence>
<dbReference type="GO" id="GO:0010494">
    <property type="term" value="C:cytoplasmic stress granule"/>
    <property type="evidence" value="ECO:0007669"/>
    <property type="project" value="TreeGrafter"/>
</dbReference>
<dbReference type="STRING" id="857340.A0A086T8U5"/>
<evidence type="ECO:0000313" key="5">
    <source>
        <dbReference type="EMBL" id="KFH45777.1"/>
    </source>
</evidence>
<protein>
    <submittedName>
        <fullName evidence="5">Putative HTH La-type RNA-binding protein-like protein</fullName>
    </submittedName>
</protein>
<feature type="compositionally biased region" description="Polar residues" evidence="3">
    <location>
        <begin position="45"/>
        <end position="57"/>
    </location>
</feature>
<dbReference type="Pfam" id="PF05383">
    <property type="entry name" value="La"/>
    <property type="match status" value="1"/>
</dbReference>
<dbReference type="InterPro" id="IPR036388">
    <property type="entry name" value="WH-like_DNA-bd_sf"/>
</dbReference>
<feature type="compositionally biased region" description="Polar residues" evidence="3">
    <location>
        <begin position="531"/>
        <end position="543"/>
    </location>
</feature>
<feature type="compositionally biased region" description="Basic and acidic residues" evidence="3">
    <location>
        <begin position="362"/>
        <end position="371"/>
    </location>
</feature>